<gene>
    <name evidence="1" type="ORF">Tci_530405</name>
</gene>
<accession>A0A699IIN1</accession>
<name>A0A699IIN1_TANCI</name>
<evidence type="ECO:0000313" key="1">
    <source>
        <dbReference type="EMBL" id="GEZ58432.1"/>
    </source>
</evidence>
<reference evidence="1" key="1">
    <citation type="journal article" date="2019" name="Sci. Rep.">
        <title>Draft genome of Tanacetum cinerariifolium, the natural source of mosquito coil.</title>
        <authorList>
            <person name="Yamashiro T."/>
            <person name="Shiraishi A."/>
            <person name="Satake H."/>
            <person name="Nakayama K."/>
        </authorList>
    </citation>
    <scope>NUCLEOTIDE SEQUENCE</scope>
</reference>
<proteinExistence type="predicted"/>
<comment type="caution">
    <text evidence="1">The sequence shown here is derived from an EMBL/GenBank/DDBJ whole genome shotgun (WGS) entry which is preliminary data.</text>
</comment>
<organism evidence="1">
    <name type="scientific">Tanacetum cinerariifolium</name>
    <name type="common">Dalmatian daisy</name>
    <name type="synonym">Chrysanthemum cinerariifolium</name>
    <dbReference type="NCBI Taxonomy" id="118510"/>
    <lineage>
        <taxon>Eukaryota</taxon>
        <taxon>Viridiplantae</taxon>
        <taxon>Streptophyta</taxon>
        <taxon>Embryophyta</taxon>
        <taxon>Tracheophyta</taxon>
        <taxon>Spermatophyta</taxon>
        <taxon>Magnoliopsida</taxon>
        <taxon>eudicotyledons</taxon>
        <taxon>Gunneridae</taxon>
        <taxon>Pentapetalae</taxon>
        <taxon>asterids</taxon>
        <taxon>campanulids</taxon>
        <taxon>Asterales</taxon>
        <taxon>Asteraceae</taxon>
        <taxon>Asteroideae</taxon>
        <taxon>Anthemideae</taxon>
        <taxon>Anthemidinae</taxon>
        <taxon>Tanacetum</taxon>
    </lineage>
</organism>
<dbReference type="AlphaFoldDB" id="A0A699IIN1"/>
<protein>
    <submittedName>
        <fullName evidence="1">Cold-regulated 47</fullName>
    </submittedName>
</protein>
<dbReference type="EMBL" id="BKCJ010296892">
    <property type="protein sequence ID" value="GEZ58432.1"/>
    <property type="molecule type" value="Genomic_DNA"/>
</dbReference>
<sequence>MMMLMGVNDVAEAGQAERGDRVVDIGGIEIVANDEIQAIEDYGTSSDDGASVVVKSLVALQGLLERSTLAAKVGGTAATTVPFVTSSVTPTPEHEGGGGGDFATWPIIHSRLAPESLFGTDLSAGSFYISQDMDDETLRRVDRLKDMDTKIASLKAQLSLKEVEAAKAIRLRGQITAVEAVKATRITELNSLRERNDYSLEFEKDKFVDQVSGLEVTCVGLRDEVMGYKLFKERVEEMQDEQMRVLSDRGDYVAAINALRDVNFPLLAQLEANKDSSMAGIMDLLHLEEVAHNRVQRVSGDATARCLSLTDSILPLVEPLSARNLTSEASSSAVLATAEITALSTMFAQTDPVPSVLSTEVSPSPKIIFEEEELDTTSEHVLAPRTFPMRSLSLYAPFPNVSVTSYVPSHLVGWRWILNHELILVLAKCLASPEYLSDVGEAIGRAIDKGMQDGLTVGIEHGRAGRSIEDVAAFNPFAKGDYVAAINALRDVNFPLLAQLEANKDSSMADIMDLLHLEEVAHNHVQRVGGDAIARCLSLTDSILPLVEPLSARNLTSEASSSAVLATAEITALSTMFAQTDPVPSVLSIEVSPSPKIIFEEEELDTTPEHVLAPLPVLPFWSTPDDLVCFPKTVDFCRLFPGKEETDLCSVDFLLEVYLESGSLTSVDVLGVVSSFLVVSVAALIDIMSAMA</sequence>